<name>A0ABT5GEC6_9MICO</name>
<dbReference type="RefSeq" id="WP_272460832.1">
    <property type="nucleotide sequence ID" value="NZ_JAPFQL010000008.1"/>
</dbReference>
<organism evidence="2 3">
    <name type="scientific">Intrasporangium calvum</name>
    <dbReference type="NCBI Taxonomy" id="53358"/>
    <lineage>
        <taxon>Bacteria</taxon>
        <taxon>Bacillati</taxon>
        <taxon>Actinomycetota</taxon>
        <taxon>Actinomycetes</taxon>
        <taxon>Micrococcales</taxon>
        <taxon>Intrasporangiaceae</taxon>
        <taxon>Intrasporangium</taxon>
    </lineage>
</organism>
<evidence type="ECO:0000313" key="3">
    <source>
        <dbReference type="Proteomes" id="UP001150259"/>
    </source>
</evidence>
<comment type="caution">
    <text evidence="2">The sequence shown here is derived from an EMBL/GenBank/DDBJ whole genome shotgun (WGS) entry which is preliminary data.</text>
</comment>
<feature type="domain" description="SnoaL-like" evidence="1">
    <location>
        <begin position="14"/>
        <end position="105"/>
    </location>
</feature>
<dbReference type="SUPFAM" id="SSF54427">
    <property type="entry name" value="NTF2-like"/>
    <property type="match status" value="1"/>
</dbReference>
<reference evidence="2 3" key="1">
    <citation type="submission" date="2022-11" db="EMBL/GenBank/DDBJ databases">
        <title>Anaerobic phenanthrene biodegradation by a DNRA strain PheN6.</title>
        <authorList>
            <person name="Zhang Z."/>
        </authorList>
    </citation>
    <scope>NUCLEOTIDE SEQUENCE [LARGE SCALE GENOMIC DNA]</scope>
    <source>
        <strain evidence="2 3">PheN6</strain>
    </source>
</reference>
<proteinExistence type="predicted"/>
<sequence>MFVQWFWRKRMAKVAEAFEARDADRLAALWPDDFVLEFPPGTPMAGEWRGRSAATEIMRAIFAHNASMRLTVQGVAIDHPWSPTGTFKAFVEWAAVARSVDGHVLTGTFIMALDFRRWKAVRNRDHFFDVPQIAAHYAGLQVPSRQTVA</sequence>
<dbReference type="Gene3D" id="3.10.450.50">
    <property type="match status" value="1"/>
</dbReference>
<keyword evidence="3" id="KW-1185">Reference proteome</keyword>
<evidence type="ECO:0000259" key="1">
    <source>
        <dbReference type="Pfam" id="PF12680"/>
    </source>
</evidence>
<dbReference type="Pfam" id="PF12680">
    <property type="entry name" value="SnoaL_2"/>
    <property type="match status" value="1"/>
</dbReference>
<dbReference type="InterPro" id="IPR032710">
    <property type="entry name" value="NTF2-like_dom_sf"/>
</dbReference>
<dbReference type="InterPro" id="IPR037401">
    <property type="entry name" value="SnoaL-like"/>
</dbReference>
<evidence type="ECO:0000313" key="2">
    <source>
        <dbReference type="EMBL" id="MDC5696255.1"/>
    </source>
</evidence>
<gene>
    <name evidence="2" type="ORF">OO014_03225</name>
</gene>
<protein>
    <submittedName>
        <fullName evidence="2">Nuclear transport factor 2 family protein</fullName>
    </submittedName>
</protein>
<dbReference type="Proteomes" id="UP001150259">
    <property type="component" value="Unassembled WGS sequence"/>
</dbReference>
<dbReference type="EMBL" id="JAPFQL010000008">
    <property type="protein sequence ID" value="MDC5696255.1"/>
    <property type="molecule type" value="Genomic_DNA"/>
</dbReference>
<accession>A0ABT5GEC6</accession>